<dbReference type="InterPro" id="IPR036428">
    <property type="entry name" value="PCD_sf"/>
</dbReference>
<dbReference type="GO" id="GO:0008124">
    <property type="term" value="F:4-alpha-hydroxytetrahydrobiopterin dehydratase activity"/>
    <property type="evidence" value="ECO:0007669"/>
    <property type="project" value="UniProtKB-EC"/>
</dbReference>
<evidence type="ECO:0000256" key="3">
    <source>
        <dbReference type="ARBA" id="ARBA00013252"/>
    </source>
</evidence>
<dbReference type="GO" id="GO:0006729">
    <property type="term" value="P:tetrahydrobiopterin biosynthetic process"/>
    <property type="evidence" value="ECO:0007669"/>
    <property type="project" value="InterPro"/>
</dbReference>
<dbReference type="NCBIfam" id="NF002017">
    <property type="entry name" value="PRK00823.1-2"/>
    <property type="match status" value="1"/>
</dbReference>
<dbReference type="RefSeq" id="WP_092809005.1">
    <property type="nucleotide sequence ID" value="NZ_FMVW01000001.1"/>
</dbReference>
<evidence type="ECO:0000256" key="4">
    <source>
        <dbReference type="ARBA" id="ARBA00023239"/>
    </source>
</evidence>
<dbReference type="CDD" id="cd00488">
    <property type="entry name" value="PCD_DCoH"/>
    <property type="match status" value="1"/>
</dbReference>
<dbReference type="Proteomes" id="UP000199347">
    <property type="component" value="Unassembled WGS sequence"/>
</dbReference>
<dbReference type="InterPro" id="IPR001533">
    <property type="entry name" value="Pterin_deHydtase"/>
</dbReference>
<name>A0A1G5M677_AFIMA</name>
<dbReference type="EMBL" id="FMVW01000001">
    <property type="protein sequence ID" value="SCZ20683.1"/>
    <property type="molecule type" value="Genomic_DNA"/>
</dbReference>
<dbReference type="PANTHER" id="PTHR12599">
    <property type="entry name" value="PTERIN-4-ALPHA-CARBINOLAMINE DEHYDRATASE"/>
    <property type="match status" value="1"/>
</dbReference>
<reference evidence="6" key="1">
    <citation type="submission" date="2016-10" db="EMBL/GenBank/DDBJ databases">
        <authorList>
            <person name="Varghese N."/>
            <person name="Submissions S."/>
        </authorList>
    </citation>
    <scope>NUCLEOTIDE SEQUENCE [LARGE SCALE GENOMIC DNA]</scope>
    <source>
        <strain evidence="6">DSM 2698</strain>
    </source>
</reference>
<comment type="catalytic activity">
    <reaction evidence="1">
        <text>(4aS,6R)-4a-hydroxy-L-erythro-5,6,7,8-tetrahydrobiopterin = (6R)-L-erythro-6,7-dihydrobiopterin + H2O</text>
        <dbReference type="Rhea" id="RHEA:11920"/>
        <dbReference type="ChEBI" id="CHEBI:15377"/>
        <dbReference type="ChEBI" id="CHEBI:15642"/>
        <dbReference type="ChEBI" id="CHEBI:43120"/>
        <dbReference type="EC" id="4.2.1.96"/>
    </reaction>
</comment>
<dbReference type="Gene3D" id="3.30.1360.20">
    <property type="entry name" value="Transcriptional coactivator/pterin dehydratase"/>
    <property type="match status" value="1"/>
</dbReference>
<accession>A0A1G5M677</accession>
<evidence type="ECO:0000313" key="6">
    <source>
        <dbReference type="Proteomes" id="UP000199347"/>
    </source>
</evidence>
<sequence length="97" mass="10839">MAETRHFSDHDATAEAKTRLPQWHVEDGYLCRSYKTKNFAKSLLAANAIGHFAEAADHHPDLTVKYGKLDVALRTHDVDSLTEKDFALAEKIEGLMG</sequence>
<evidence type="ECO:0000256" key="1">
    <source>
        <dbReference type="ARBA" id="ARBA00001554"/>
    </source>
</evidence>
<gene>
    <name evidence="5" type="ORF">SAMN03080610_00170</name>
</gene>
<dbReference type="SUPFAM" id="SSF55248">
    <property type="entry name" value="PCD-like"/>
    <property type="match status" value="1"/>
</dbReference>
<dbReference type="STRING" id="1120955.SAMN03080610_00170"/>
<comment type="similarity">
    <text evidence="2">Belongs to the pterin-4-alpha-carbinolamine dehydratase family.</text>
</comment>
<protein>
    <recommendedName>
        <fullName evidence="3">4a-hydroxytetrahydrobiopterin dehydratase</fullName>
        <ecNumber evidence="3">4.2.1.96</ecNumber>
    </recommendedName>
</protein>
<evidence type="ECO:0000313" key="5">
    <source>
        <dbReference type="EMBL" id="SCZ20683.1"/>
    </source>
</evidence>
<dbReference type="Pfam" id="PF01329">
    <property type="entry name" value="Pterin_4a"/>
    <property type="match status" value="1"/>
</dbReference>
<keyword evidence="4" id="KW-0456">Lyase</keyword>
<dbReference type="OrthoDB" id="9794987at2"/>
<dbReference type="AlphaFoldDB" id="A0A1G5M677"/>
<dbReference type="PANTHER" id="PTHR12599:SF0">
    <property type="entry name" value="PTERIN-4-ALPHA-CARBINOLAMINE DEHYDRATASE"/>
    <property type="match status" value="1"/>
</dbReference>
<organism evidence="5 6">
    <name type="scientific">Afifella marina DSM 2698</name>
    <dbReference type="NCBI Taxonomy" id="1120955"/>
    <lineage>
        <taxon>Bacteria</taxon>
        <taxon>Pseudomonadati</taxon>
        <taxon>Pseudomonadota</taxon>
        <taxon>Alphaproteobacteria</taxon>
        <taxon>Hyphomicrobiales</taxon>
        <taxon>Afifellaceae</taxon>
        <taxon>Afifella</taxon>
    </lineage>
</organism>
<dbReference type="EC" id="4.2.1.96" evidence="3"/>
<evidence type="ECO:0000256" key="2">
    <source>
        <dbReference type="ARBA" id="ARBA00006472"/>
    </source>
</evidence>
<proteinExistence type="inferred from homology"/>
<keyword evidence="6" id="KW-1185">Reference proteome</keyword>